<dbReference type="InterPro" id="IPR010598">
    <property type="entry name" value="C5-epim_C"/>
</dbReference>
<proteinExistence type="predicted"/>
<evidence type="ECO:0000259" key="1">
    <source>
        <dbReference type="Pfam" id="PF06662"/>
    </source>
</evidence>
<organism evidence="2 3">
    <name type="scientific">Clostridium liquoris</name>
    <dbReference type="NCBI Taxonomy" id="1289519"/>
    <lineage>
        <taxon>Bacteria</taxon>
        <taxon>Bacillati</taxon>
        <taxon>Bacillota</taxon>
        <taxon>Clostridia</taxon>
        <taxon>Eubacteriales</taxon>
        <taxon>Clostridiaceae</taxon>
        <taxon>Clostridium</taxon>
    </lineage>
</organism>
<dbReference type="RefSeq" id="WP_106064612.1">
    <property type="nucleotide sequence ID" value="NZ_PVXO01000068.1"/>
</dbReference>
<evidence type="ECO:0000313" key="3">
    <source>
        <dbReference type="Proteomes" id="UP000239706"/>
    </source>
</evidence>
<evidence type="ECO:0000313" key="2">
    <source>
        <dbReference type="EMBL" id="PRR77170.1"/>
    </source>
</evidence>
<name>A0A2T0B0R7_9CLOT</name>
<keyword evidence="2" id="KW-0378">Hydrolase</keyword>
<dbReference type="PANTHER" id="PTHR30032:SF8">
    <property type="entry name" value="GERMINATION-SPECIFIC N-ACETYLMURAMOYL-L-ALANINE AMIDASE"/>
    <property type="match status" value="1"/>
</dbReference>
<dbReference type="Proteomes" id="UP000239706">
    <property type="component" value="Unassembled WGS sequence"/>
</dbReference>
<dbReference type="Pfam" id="PF04122">
    <property type="entry name" value="CW_binding_2"/>
    <property type="match status" value="3"/>
</dbReference>
<dbReference type="InterPro" id="IPR007253">
    <property type="entry name" value="Cell_wall-bd_2"/>
</dbReference>
<dbReference type="EMBL" id="PVXO01000068">
    <property type="protein sequence ID" value="PRR77170.1"/>
    <property type="molecule type" value="Genomic_DNA"/>
</dbReference>
<dbReference type="Gene3D" id="3.40.50.12090">
    <property type="match status" value="2"/>
</dbReference>
<dbReference type="Gene3D" id="1.50.10.20">
    <property type="match status" value="1"/>
</dbReference>
<dbReference type="AlphaFoldDB" id="A0A2T0B0R7"/>
<reference evidence="2 3" key="1">
    <citation type="submission" date="2018-03" db="EMBL/GenBank/DDBJ databases">
        <title>Genome sequence of Clostridium liquoris DSM 100320.</title>
        <authorList>
            <person name="Poehlein A."/>
            <person name="Daniel R."/>
        </authorList>
    </citation>
    <scope>NUCLEOTIDE SEQUENCE [LARGE SCALE GENOMIC DNA]</scope>
    <source>
        <strain evidence="2 3">DSM 100320</strain>
    </source>
</reference>
<dbReference type="SUPFAM" id="SSF81853">
    <property type="entry name" value="Family 10 polysaccharide lyase"/>
    <property type="match status" value="1"/>
</dbReference>
<dbReference type="InterPro" id="IPR051922">
    <property type="entry name" value="Bact_Sporulation_Assoc"/>
</dbReference>
<feature type="domain" description="D-glucuronyl C5-epimerase C-terminal" evidence="1">
    <location>
        <begin position="137"/>
        <end position="334"/>
    </location>
</feature>
<sequence>MKKYNKILILIILFQFIFVSTVEVKAAYTSNGEYEYLVQDAIDRFPNEARDYNLFLADYDSFGDYLNYGTNKDLFFNSSNIIFDNEGLPKVLYGDNYYYNPVTLAQYGLSLYGEFLKGKNTKDELIKAADTLISLQGSNGAFLYNFPWKYYLNDKPYKPGWVSGMAQGQGLSLLSRVYKLTGDVKYIEAGKKALKFLITPVSKGGVMENLSYLDSSLKDYIIFEEYISETPAYTLNGFMFTLLGLYDWSNIDIDDSSKYISKNYFNKGIETLKVILPYYDLGGFTAYDLSYIVNKDEKPHIGVNYHGVHIYLLRALYSITGDKSLYNYYRLWKSYVDTAPVTRLSGRDRYATSVAISRNEIEGNSEYVLVVNGEIFADALCAAPLASKYNAPILLTSSKALSEETKDEIRRLNPSNVIIIGKEGAVSKDIENEIKSIDNNITIDRIGGKDRYETSALIAGNLDSKEIMLTSGGNYADALSIASIAASKKVPVLLTEKDTIPDPINNYIKSKEIIDKAYIIGGTSVISNKVENNFNNAERLGGKDRYETNTKVLERFINDLDLTKAYVAIGGPGAKDFADGLSVAPLAAKTKSPVLLIPMNTGVLNNTRDFAYSNFKDSTQIIAIGGEKIIPNSKVNLLTPELDKYGD</sequence>
<dbReference type="Pfam" id="PF06662">
    <property type="entry name" value="C5-epim_C"/>
    <property type="match status" value="1"/>
</dbReference>
<dbReference type="PANTHER" id="PTHR30032">
    <property type="entry name" value="N-ACETYLMURAMOYL-L-ALANINE AMIDASE-RELATED"/>
    <property type="match status" value="1"/>
</dbReference>
<keyword evidence="3" id="KW-1185">Reference proteome</keyword>
<dbReference type="EC" id="3.5.1.28" evidence="2"/>
<dbReference type="GO" id="GO:0008745">
    <property type="term" value="F:N-acetylmuramoyl-L-alanine amidase activity"/>
    <property type="evidence" value="ECO:0007669"/>
    <property type="project" value="UniProtKB-EC"/>
</dbReference>
<accession>A0A2T0B0R7</accession>
<dbReference type="OrthoDB" id="7888928at2"/>
<comment type="caution">
    <text evidence="2">The sequence shown here is derived from an EMBL/GenBank/DDBJ whole genome shotgun (WGS) entry which is preliminary data.</text>
</comment>
<gene>
    <name evidence="2" type="primary">lytC_10</name>
    <name evidence="2" type="ORF">CLLI_25820</name>
</gene>
<protein>
    <submittedName>
        <fullName evidence="2">N-acetylmuramoyl-L-alanine amidase LytC</fullName>
        <ecNumber evidence="2">3.5.1.28</ecNumber>
    </submittedName>
</protein>